<evidence type="ECO:0000313" key="2">
    <source>
        <dbReference type="Proteomes" id="UP000001505"/>
    </source>
</evidence>
<name>D6YUU7_WADCW</name>
<organism evidence="1 2">
    <name type="scientific">Waddlia chondrophila (strain ATCC VR-1470 / WSU 86-1044)</name>
    <dbReference type="NCBI Taxonomy" id="716544"/>
    <lineage>
        <taxon>Bacteria</taxon>
        <taxon>Pseudomonadati</taxon>
        <taxon>Chlamydiota</taxon>
        <taxon>Chlamydiia</taxon>
        <taxon>Parachlamydiales</taxon>
        <taxon>Waddliaceae</taxon>
        <taxon>Waddlia</taxon>
    </lineage>
</organism>
<evidence type="ECO:0000313" key="1">
    <source>
        <dbReference type="EMBL" id="ADI37908.1"/>
    </source>
</evidence>
<keyword evidence="2" id="KW-1185">Reference proteome</keyword>
<sequence length="50" mass="5912">MSKYMNLSAYSNLFSDRFLQSFSKLYLRSDRKNLSKRKKICTNSNIRIGS</sequence>
<proteinExistence type="predicted"/>
<dbReference type="EMBL" id="CP001928">
    <property type="protein sequence ID" value="ADI37908.1"/>
    <property type="molecule type" value="Genomic_DNA"/>
</dbReference>
<protein>
    <submittedName>
        <fullName evidence="1">Uncharacterized protein</fullName>
    </submittedName>
</protein>
<dbReference type="HOGENOM" id="CLU_3124114_0_0_0"/>
<reference evidence="1 2" key="1">
    <citation type="journal article" date="2010" name="PLoS ONE">
        <title>The Waddlia genome: a window into chlamydial biology.</title>
        <authorList>
            <person name="Bertelli C."/>
            <person name="Collyn F."/>
            <person name="Croxatto A."/>
            <person name="Ruckert C."/>
            <person name="Polkinghorne A."/>
            <person name="Kebbi-Beghdadi C."/>
            <person name="Goesmann A."/>
            <person name="Vaughan L."/>
            <person name="Greub G."/>
        </authorList>
    </citation>
    <scope>NUCLEOTIDE SEQUENCE [LARGE SCALE GENOMIC DNA]</scope>
    <source>
        <strain evidence="2">ATCC VR-1470 / WSU 86-1044</strain>
    </source>
</reference>
<dbReference type="Proteomes" id="UP000001505">
    <property type="component" value="Chromosome"/>
</dbReference>
<dbReference type="AlphaFoldDB" id="D6YUU7"/>
<gene>
    <name evidence="1" type="ordered locus">wcw_0537</name>
</gene>
<accession>D6YUU7</accession>
<dbReference type="KEGG" id="wch:wcw_0537"/>